<feature type="domain" description="Peptidase A2" evidence="4">
    <location>
        <begin position="74"/>
        <end position="156"/>
    </location>
</feature>
<keyword evidence="2" id="KW-1133">Transmembrane helix</keyword>
<dbReference type="Pfam" id="PF17820">
    <property type="entry name" value="PDZ_6"/>
    <property type="match status" value="1"/>
</dbReference>
<dbReference type="InParanoid" id="A0A1H9M7S9"/>
<dbReference type="RefSeq" id="WP_090172099.1">
    <property type="nucleotide sequence ID" value="NZ_FOFB01000027.1"/>
</dbReference>
<dbReference type="InterPro" id="IPR001995">
    <property type="entry name" value="Peptidase_A2_cat"/>
</dbReference>
<reference evidence="6" key="1">
    <citation type="submission" date="2016-10" db="EMBL/GenBank/DDBJ databases">
        <authorList>
            <person name="Varghese N."/>
            <person name="Submissions S."/>
        </authorList>
    </citation>
    <scope>NUCLEOTIDE SEQUENCE [LARGE SCALE GENOMIC DNA]</scope>
    <source>
        <strain evidence="6">DSM 24740</strain>
    </source>
</reference>
<evidence type="ECO:0000259" key="3">
    <source>
        <dbReference type="PROSITE" id="PS50106"/>
    </source>
</evidence>
<feature type="transmembrane region" description="Helical" evidence="2">
    <location>
        <begin position="15"/>
        <end position="35"/>
    </location>
</feature>
<keyword evidence="2" id="KW-0812">Transmembrane</keyword>
<name>A0A1H9M7S9_9BACT</name>
<dbReference type="OrthoDB" id="3521766at2"/>
<evidence type="ECO:0000256" key="1">
    <source>
        <dbReference type="ARBA" id="ARBA00022801"/>
    </source>
</evidence>
<evidence type="ECO:0000259" key="4">
    <source>
        <dbReference type="PROSITE" id="PS50175"/>
    </source>
</evidence>
<keyword evidence="6" id="KW-1185">Reference proteome</keyword>
<feature type="domain" description="PDZ" evidence="3">
    <location>
        <begin position="345"/>
        <end position="389"/>
    </location>
</feature>
<dbReference type="Proteomes" id="UP000199021">
    <property type="component" value="Unassembled WGS sequence"/>
</dbReference>
<dbReference type="PROSITE" id="PS50175">
    <property type="entry name" value="ASP_PROT_RETROV"/>
    <property type="match status" value="1"/>
</dbReference>
<dbReference type="SMART" id="SM00228">
    <property type="entry name" value="PDZ"/>
    <property type="match status" value="1"/>
</dbReference>
<protein>
    <submittedName>
        <fullName evidence="5">Aspartyl protease</fullName>
    </submittedName>
</protein>
<evidence type="ECO:0000313" key="6">
    <source>
        <dbReference type="Proteomes" id="UP000199021"/>
    </source>
</evidence>
<dbReference type="InterPro" id="IPR036034">
    <property type="entry name" value="PDZ_sf"/>
</dbReference>
<dbReference type="Gene3D" id="2.40.70.10">
    <property type="entry name" value="Acid Proteases"/>
    <property type="match status" value="2"/>
</dbReference>
<gene>
    <name evidence="5" type="ORF">SAMN05444359_12759</name>
</gene>
<dbReference type="Gene3D" id="2.30.42.10">
    <property type="match status" value="1"/>
</dbReference>
<dbReference type="SUPFAM" id="SSF50156">
    <property type="entry name" value="PDZ domain-like"/>
    <property type="match status" value="1"/>
</dbReference>
<dbReference type="InterPro" id="IPR041489">
    <property type="entry name" value="PDZ_6"/>
</dbReference>
<keyword evidence="1" id="KW-0378">Hydrolase</keyword>
<dbReference type="SUPFAM" id="SSF50630">
    <property type="entry name" value="Acid proteases"/>
    <property type="match status" value="1"/>
</dbReference>
<dbReference type="PROSITE" id="PS50106">
    <property type="entry name" value="PDZ"/>
    <property type="match status" value="1"/>
</dbReference>
<dbReference type="GO" id="GO:0004190">
    <property type="term" value="F:aspartic-type endopeptidase activity"/>
    <property type="evidence" value="ECO:0007669"/>
    <property type="project" value="InterPro"/>
</dbReference>
<keyword evidence="2" id="KW-0472">Membrane</keyword>
<evidence type="ECO:0000313" key="5">
    <source>
        <dbReference type="EMBL" id="SER19682.1"/>
    </source>
</evidence>
<sequence>MSLKDFHQLSLPSALTARLSVLVILAALTLVPGWVKGQRLDLKRLGKGKTIQLPFELVNDFIVINVLLDNVMPLRFIVDTGAENTVLLEKEISDLLQVNYQRTFNIRGADVNAELTAYLATGVDLRLADALLARNRSMLVLEENYFNFQRIIGSNIQGILGADFLMRFVVEIDYRKGYITLHEPRSYKPGPRHVEVPAGFIRNRAYLNLPIAVSANEVSPRKLLLDSGAGLTLLIHTFGDSTSTATDLPALTVPTYIGNGLGGSLEGSVGRSRAVRLAGRELNGVVTYFQPLDTAGMAFLNDREGIVGNRILKRFNVVIDYIRNKVYFKPEGGYWKRRFRFDRSGMSIIAGGQNLRTYNVANIVPGSPADEAGIRVGDRIVAMNGTSVSFIGLGTLIRKLEGKVGKKIKIRYERDGKYNIVEFRLRSLI</sequence>
<dbReference type="Pfam" id="PF13650">
    <property type="entry name" value="Asp_protease_2"/>
    <property type="match status" value="1"/>
</dbReference>
<dbReference type="InterPro" id="IPR001478">
    <property type="entry name" value="PDZ"/>
</dbReference>
<keyword evidence="5" id="KW-0645">Protease</keyword>
<accession>A0A1H9M7S9</accession>
<dbReference type="STRING" id="478744.SAMN05444359_12759"/>
<dbReference type="InterPro" id="IPR021109">
    <property type="entry name" value="Peptidase_aspartic_dom_sf"/>
</dbReference>
<dbReference type="GO" id="GO:0006508">
    <property type="term" value="P:proteolysis"/>
    <property type="evidence" value="ECO:0007669"/>
    <property type="project" value="UniProtKB-KW"/>
</dbReference>
<evidence type="ECO:0000256" key="2">
    <source>
        <dbReference type="SAM" id="Phobius"/>
    </source>
</evidence>
<organism evidence="5 6">
    <name type="scientific">Neolewinella agarilytica</name>
    <dbReference type="NCBI Taxonomy" id="478744"/>
    <lineage>
        <taxon>Bacteria</taxon>
        <taxon>Pseudomonadati</taxon>
        <taxon>Bacteroidota</taxon>
        <taxon>Saprospiria</taxon>
        <taxon>Saprospirales</taxon>
        <taxon>Lewinellaceae</taxon>
        <taxon>Neolewinella</taxon>
    </lineage>
</organism>
<dbReference type="EMBL" id="FOFB01000027">
    <property type="protein sequence ID" value="SER19682.1"/>
    <property type="molecule type" value="Genomic_DNA"/>
</dbReference>
<proteinExistence type="predicted"/>
<dbReference type="AlphaFoldDB" id="A0A1H9M7S9"/>